<protein>
    <submittedName>
        <fullName evidence="1 3">CRISPR-associated protein</fullName>
    </submittedName>
</protein>
<dbReference type="EMBL" id="LUCS01000035">
    <property type="protein sequence ID" value="KAF6509412.1"/>
    <property type="molecule type" value="Genomic_DNA"/>
</dbReference>
<dbReference type="Proteomes" id="UP000773850">
    <property type="component" value="Unassembled WGS sequence"/>
</dbReference>
<evidence type="ECO:0000313" key="4">
    <source>
        <dbReference type="Proteomes" id="UP000075517"/>
    </source>
</evidence>
<dbReference type="RefSeq" id="WP_049624945.1">
    <property type="nucleotide sequence ID" value="NZ_LDNS01000095.1"/>
</dbReference>
<dbReference type="Pfam" id="PF09484">
    <property type="entry name" value="Cas_TM1802"/>
    <property type="match status" value="1"/>
</dbReference>
<dbReference type="OrthoDB" id="5422815at2"/>
<name>A0A0K9I172_GEOSE</name>
<keyword evidence="6" id="KW-1185">Reference proteome</keyword>
<accession>A0A0K9I172</accession>
<evidence type="ECO:0000313" key="1">
    <source>
        <dbReference type="EMBL" id="KAF6509412.1"/>
    </source>
</evidence>
<dbReference type="NCBIfam" id="TIGR02556">
    <property type="entry name" value="cas_TM1802"/>
    <property type="match status" value="1"/>
</dbReference>
<reference evidence="3 5" key="3">
    <citation type="submission" date="2018-10" db="EMBL/GenBank/DDBJ databases">
        <title>Geobacillus stearothermophilus in processing lines of powdered infant formula.</title>
        <authorList>
            <person name="Rhee M.S."/>
            <person name="Choi I.-G."/>
            <person name="Cho T.J."/>
            <person name="Park B."/>
        </authorList>
    </citation>
    <scope>NUCLEOTIDE SEQUENCE [LARGE SCALE GENOMIC DNA]</scope>
    <source>
        <strain evidence="3 5">FHS-PPGT130</strain>
    </source>
</reference>
<gene>
    <name evidence="2" type="ORF">B4114_3015</name>
    <name evidence="3" type="ORF">D9548_11170</name>
    <name evidence="1" type="ORF">GS8_3240</name>
</gene>
<evidence type="ECO:0000313" key="3">
    <source>
        <dbReference type="EMBL" id="RLQ13506.1"/>
    </source>
</evidence>
<dbReference type="NCBIfam" id="TIGR02591">
    <property type="entry name" value="cas_Csh1"/>
    <property type="match status" value="1"/>
</dbReference>
<dbReference type="PATRIC" id="fig|1422.15.peg.3805"/>
<evidence type="ECO:0000313" key="5">
    <source>
        <dbReference type="Proteomes" id="UP000266922"/>
    </source>
</evidence>
<comment type="caution">
    <text evidence="2">The sequence shown here is derived from an EMBL/GenBank/DDBJ whole genome shotgun (WGS) entry which is preliminary data.</text>
</comment>
<evidence type="ECO:0000313" key="6">
    <source>
        <dbReference type="Proteomes" id="UP000773850"/>
    </source>
</evidence>
<organism evidence="2 4">
    <name type="scientific">Geobacillus stearothermophilus</name>
    <name type="common">Bacillus stearothermophilus</name>
    <dbReference type="NCBI Taxonomy" id="1422"/>
    <lineage>
        <taxon>Bacteria</taxon>
        <taxon>Bacillati</taxon>
        <taxon>Bacillota</taxon>
        <taxon>Bacilli</taxon>
        <taxon>Bacillales</taxon>
        <taxon>Anoxybacillaceae</taxon>
        <taxon>Geobacillus</taxon>
    </lineage>
</organism>
<dbReference type="InterPro" id="IPR013389">
    <property type="entry name" value="CRISPR-assoc_prot_Cas8b"/>
</dbReference>
<dbReference type="Proteomes" id="UP000266922">
    <property type="component" value="Unassembled WGS sequence"/>
</dbReference>
<evidence type="ECO:0000313" key="2">
    <source>
        <dbReference type="EMBL" id="KYD35030.1"/>
    </source>
</evidence>
<sequence length="571" mass="65659">MIEAIARIGKMVLEKQGEVSVIDQLVENPGYPSCVLISLRVDGEGNAVWEGCEVEECGSDYKKYLFRSGSTRGINYSPTARITTIENTYDQKVLGWFRKVNRVMDDPFLRSIEHVLVQQQEAILHEMKDKLSLSGERAIVSLKINGAYLYGWTPFQDAFLYLVNEKDMELAARHQVCAICGERKETVIGKLSVFRFYTLDKPGFITGGFDEAKAWRNYPVCLSCKSHIEEGRKFIESYLQYRFYGFSYLAIPKLLIPAGRDVLDELLEYLVNGKKDIRIHQDQAESFMTTEEDLLGTLQDYNNSLSLQLLFLQRIQSAERILLLIEDVLPSRISELFRAKKATETLLYREGNHPFHFGFIRTFFPIGVYDKYFLQVVECVFQKKALPLSFFASFFMEQLRADFHDYETGDGFFAAKTRQAIAVMVFLEQAGVLMRKGDRVVEGKFARLFETYGGQLESPEKQAVFLLGALTQMLLDIQQQQRGSKPFLKQLMGLKMDQRAIKGLLPKVIGKLEEYESYYGGHRQLAEEISRLFLSSSPRWKLSVDELNFYFACGMNLTSQVKEIIWSKEEQ</sequence>
<reference evidence="1 6" key="2">
    <citation type="submission" date="2016-03" db="EMBL/GenBank/DDBJ databases">
        <title>Spore heat resistance.</title>
        <authorList>
            <person name="Boekhorst J."/>
            <person name="Berendsen E.M."/>
            <person name="Wells-Bennik M.H."/>
            <person name="Kuipers O.P."/>
        </authorList>
    </citation>
    <scope>NUCLEOTIDE SEQUENCE [LARGE SCALE GENOMIC DNA]</scope>
    <source>
        <strain evidence="1 6">GS8</strain>
    </source>
</reference>
<dbReference type="Proteomes" id="UP000075517">
    <property type="component" value="Unassembled WGS sequence"/>
</dbReference>
<dbReference type="AlphaFoldDB" id="A0A0K9I172"/>
<dbReference type="EMBL" id="LQYY01000018">
    <property type="protein sequence ID" value="KYD35030.1"/>
    <property type="molecule type" value="Genomic_DNA"/>
</dbReference>
<dbReference type="InterPro" id="IPR013420">
    <property type="entry name" value="CRISPR-assoc_prot_Cas8b/Csh1_C"/>
</dbReference>
<proteinExistence type="predicted"/>
<reference evidence="2 4" key="1">
    <citation type="submission" date="2016-01" db="EMBL/GenBank/DDBJ databases">
        <title>Draft Genome Sequences of Seven Thermophilic Sporeformers Isolated from Foods.</title>
        <authorList>
            <person name="Berendsen E.M."/>
            <person name="Wells-Bennik M.H."/>
            <person name="Krawcyk A.O."/>
            <person name="De Jong A."/>
            <person name="Holsappel S."/>
            <person name="Eijlander R.T."/>
            <person name="Kuipers O.P."/>
        </authorList>
    </citation>
    <scope>NUCLEOTIDE SEQUENCE [LARGE SCALE GENOMIC DNA]</scope>
    <source>
        <strain evidence="2 4">B4114</strain>
    </source>
</reference>
<dbReference type="EMBL" id="RCTJ01000042">
    <property type="protein sequence ID" value="RLQ13506.1"/>
    <property type="molecule type" value="Genomic_DNA"/>
</dbReference>